<comment type="subcellular location">
    <subcellularLocation>
        <location evidence="1">Cell membrane</location>
        <topology evidence="1">Multi-pass membrane protein</topology>
    </subcellularLocation>
</comment>
<feature type="transmembrane region" description="Helical" evidence="6">
    <location>
        <begin position="291"/>
        <end position="315"/>
    </location>
</feature>
<dbReference type="InParanoid" id="A0A543AZW7"/>
<organism evidence="8 9">
    <name type="scientific">Stackebrandtia endophytica</name>
    <dbReference type="NCBI Taxonomy" id="1496996"/>
    <lineage>
        <taxon>Bacteria</taxon>
        <taxon>Bacillati</taxon>
        <taxon>Actinomycetota</taxon>
        <taxon>Actinomycetes</taxon>
        <taxon>Glycomycetales</taxon>
        <taxon>Glycomycetaceae</taxon>
        <taxon>Stackebrandtia</taxon>
    </lineage>
</organism>
<reference evidence="8 9" key="1">
    <citation type="submission" date="2019-06" db="EMBL/GenBank/DDBJ databases">
        <title>Sequencing the genomes of 1000 actinobacteria strains.</title>
        <authorList>
            <person name="Klenk H.-P."/>
        </authorList>
    </citation>
    <scope>NUCLEOTIDE SEQUENCE [LARGE SCALE GENOMIC DNA]</scope>
    <source>
        <strain evidence="8 9">DSM 45928</strain>
    </source>
</reference>
<feature type="transmembrane region" description="Helical" evidence="6">
    <location>
        <begin position="244"/>
        <end position="271"/>
    </location>
</feature>
<evidence type="ECO:0000313" key="9">
    <source>
        <dbReference type="Proteomes" id="UP000317043"/>
    </source>
</evidence>
<evidence type="ECO:0000259" key="7">
    <source>
        <dbReference type="Pfam" id="PF02687"/>
    </source>
</evidence>
<feature type="transmembrane region" description="Helical" evidence="6">
    <location>
        <begin position="621"/>
        <end position="640"/>
    </location>
</feature>
<evidence type="ECO:0000256" key="2">
    <source>
        <dbReference type="ARBA" id="ARBA00022475"/>
    </source>
</evidence>
<proteinExistence type="predicted"/>
<dbReference type="AlphaFoldDB" id="A0A543AZW7"/>
<evidence type="ECO:0000256" key="3">
    <source>
        <dbReference type="ARBA" id="ARBA00022692"/>
    </source>
</evidence>
<keyword evidence="3 6" id="KW-0812">Transmembrane</keyword>
<dbReference type="RefSeq" id="WP_142042100.1">
    <property type="nucleotide sequence ID" value="NZ_JBHTGS010000001.1"/>
</dbReference>
<evidence type="ECO:0000256" key="6">
    <source>
        <dbReference type="SAM" id="Phobius"/>
    </source>
</evidence>
<feature type="transmembrane region" description="Helical" evidence="6">
    <location>
        <begin position="661"/>
        <end position="684"/>
    </location>
</feature>
<dbReference type="InterPro" id="IPR003838">
    <property type="entry name" value="ABC3_permease_C"/>
</dbReference>
<feature type="transmembrane region" description="Helical" evidence="6">
    <location>
        <begin position="335"/>
        <end position="353"/>
    </location>
</feature>
<feature type="transmembrane region" description="Helical" evidence="6">
    <location>
        <begin position="365"/>
        <end position="389"/>
    </location>
</feature>
<evidence type="ECO:0000256" key="5">
    <source>
        <dbReference type="ARBA" id="ARBA00023136"/>
    </source>
</evidence>
<dbReference type="GO" id="GO:0005886">
    <property type="term" value="C:plasma membrane"/>
    <property type="evidence" value="ECO:0007669"/>
    <property type="project" value="UniProtKB-SubCell"/>
</dbReference>
<feature type="domain" description="ABC3 transporter permease C-terminal" evidence="7">
    <location>
        <begin position="206"/>
        <end position="318"/>
    </location>
</feature>
<dbReference type="Pfam" id="PF02687">
    <property type="entry name" value="FtsX"/>
    <property type="match status" value="1"/>
</dbReference>
<dbReference type="OrthoDB" id="3258069at2"/>
<evidence type="ECO:0000256" key="4">
    <source>
        <dbReference type="ARBA" id="ARBA00022989"/>
    </source>
</evidence>
<gene>
    <name evidence="8" type="ORF">FB566_3704</name>
</gene>
<comment type="caution">
    <text evidence="8">The sequence shown here is derived from an EMBL/GenBank/DDBJ whole genome shotgun (WGS) entry which is preliminary data.</text>
</comment>
<feature type="transmembrane region" description="Helical" evidence="6">
    <location>
        <begin position="704"/>
        <end position="726"/>
    </location>
</feature>
<feature type="transmembrane region" description="Helical" evidence="6">
    <location>
        <begin position="422"/>
        <end position="442"/>
    </location>
</feature>
<name>A0A543AZW7_9ACTN</name>
<feature type="transmembrane region" description="Helical" evidence="6">
    <location>
        <begin position="27"/>
        <end position="47"/>
    </location>
</feature>
<protein>
    <submittedName>
        <fullName evidence="8">FtsX-like permease family protein</fullName>
    </submittedName>
</protein>
<keyword evidence="5 6" id="KW-0472">Membrane</keyword>
<keyword evidence="4 6" id="KW-1133">Transmembrane helix</keyword>
<dbReference type="Proteomes" id="UP000317043">
    <property type="component" value="Unassembled WGS sequence"/>
</dbReference>
<keyword evidence="9" id="KW-1185">Reference proteome</keyword>
<evidence type="ECO:0000313" key="8">
    <source>
        <dbReference type="EMBL" id="TQL78127.1"/>
    </source>
</evidence>
<feature type="transmembrane region" description="Helical" evidence="6">
    <location>
        <begin position="197"/>
        <end position="223"/>
    </location>
</feature>
<sequence>MARGLTSQLIAVGRSVQPRGEARRLRTVALVLAYFLLAVSGLTAVAVHEAYAGKAARAADRAPVVDNAAADPGVRWLPGADELTGSRQYAVFYIEPSGSEAPLPPGVAAWPGPGEVLMSPALLEAGAGEGISQRFGEVVGTIGLDGLADPGEWLAYVHPSQGVHNEGAAFVVDFGGVGQAAETAGGFMFSQHDRPEWTLHVLNVLAVLLPGTILLVIGSRIGAHHRDRRVMLLTVLGAGRWDRLRVVIGEMLVPSAIGVVAAMGVSAWLLSHQVRLPGVDYVLSAEDMRGAVWPLILAPVGVVAAAIFIAALLSFRASAALNSTRPIPKEKRDSMRLWAALCPVMVLIAVWGPGRFPDTSVWFTLASWIGTAGVVVTLPAAIAMFLAWVGKWIAHNGRAGGRAGQLVAGRLLSAHPRPMARMVAAVATAILLLLQVVAWQGIFGHQARQASTVVEQTGPGMVVFDPSSHIRPDDADGLLRRLPTGVSVFTLSAERGGDGSAKVQLTGTCDDLPTIGINCPTDSASQAPTTPDSRLDVALAWTFGPALDVDIVPGPVLGDSLTGENDPILLLVDRDDAAIDIPALKELSYRTTGHIAQIQIPGTAWLTGGIPNLEQARWSTLYGAIAITVLLIAAGLSATAEHHRRGRALALLSALTDNHRTNLTTATWLVGVPLTVTGIVATLLGTWIAQPINTIGASLITPTLITGCLVTTTVIAVAMSTWAVILSNHHQRRWTPDGS</sequence>
<accession>A0A543AZW7</accession>
<dbReference type="EMBL" id="VFOW01000001">
    <property type="protein sequence ID" value="TQL78127.1"/>
    <property type="molecule type" value="Genomic_DNA"/>
</dbReference>
<evidence type="ECO:0000256" key="1">
    <source>
        <dbReference type="ARBA" id="ARBA00004651"/>
    </source>
</evidence>
<keyword evidence="2" id="KW-1003">Cell membrane</keyword>